<gene>
    <name evidence="1" type="ORF">SAMN05421835_106197</name>
</gene>
<dbReference type="STRING" id="115433.SAMN05421835_106197"/>
<evidence type="ECO:0000313" key="2">
    <source>
        <dbReference type="Proteomes" id="UP000199025"/>
    </source>
</evidence>
<organism evidence="1 2">
    <name type="scientific">Amycolatopsis sacchari</name>
    <dbReference type="NCBI Taxonomy" id="115433"/>
    <lineage>
        <taxon>Bacteria</taxon>
        <taxon>Bacillati</taxon>
        <taxon>Actinomycetota</taxon>
        <taxon>Actinomycetes</taxon>
        <taxon>Pseudonocardiales</taxon>
        <taxon>Pseudonocardiaceae</taxon>
        <taxon>Amycolatopsis</taxon>
    </lineage>
</organism>
<keyword evidence="2" id="KW-1185">Reference proteome</keyword>
<evidence type="ECO:0000313" key="1">
    <source>
        <dbReference type="EMBL" id="SFJ54942.1"/>
    </source>
</evidence>
<dbReference type="AlphaFoldDB" id="A0A1I3SAD9"/>
<dbReference type="EMBL" id="FORP01000006">
    <property type="protein sequence ID" value="SFJ54942.1"/>
    <property type="molecule type" value="Genomic_DNA"/>
</dbReference>
<sequence>MKARRVADAANAWTVVVTVPNGETVAAGNWPDLIEARTWARETNRARLVLVRGVLPLVSARDLMTELERGMWQ</sequence>
<name>A0A1I3SAD9_9PSEU</name>
<protein>
    <submittedName>
        <fullName evidence="1">Uncharacterized protein</fullName>
    </submittedName>
</protein>
<reference evidence="1 2" key="1">
    <citation type="submission" date="2016-10" db="EMBL/GenBank/DDBJ databases">
        <authorList>
            <person name="de Groot N.N."/>
        </authorList>
    </citation>
    <scope>NUCLEOTIDE SEQUENCE [LARGE SCALE GENOMIC DNA]</scope>
    <source>
        <strain evidence="1 2">DSM 44468</strain>
    </source>
</reference>
<dbReference type="Proteomes" id="UP000199025">
    <property type="component" value="Unassembled WGS sequence"/>
</dbReference>
<proteinExistence type="predicted"/>
<accession>A0A1I3SAD9</accession>